<keyword evidence="1" id="KW-1133">Transmembrane helix</keyword>
<dbReference type="RefSeq" id="WP_155139788.1">
    <property type="nucleotide sequence ID" value="NZ_BMGZ01000002.1"/>
</dbReference>
<reference evidence="2" key="1">
    <citation type="journal article" date="2014" name="Int. J. Syst. Evol. Microbiol.">
        <title>Complete genome sequence of Corynebacterium casei LMG S-19264T (=DSM 44701T), isolated from a smear-ripened cheese.</title>
        <authorList>
            <consortium name="US DOE Joint Genome Institute (JGI-PGF)"/>
            <person name="Walter F."/>
            <person name="Albersmeier A."/>
            <person name="Kalinowski J."/>
            <person name="Ruckert C."/>
        </authorList>
    </citation>
    <scope>NUCLEOTIDE SEQUENCE</scope>
    <source>
        <strain evidence="2">CGMCC 1.14984</strain>
    </source>
</reference>
<keyword evidence="5" id="KW-1185">Reference proteome</keyword>
<accession>A0A8J3A3I1</accession>
<evidence type="ECO:0000313" key="5">
    <source>
        <dbReference type="Proteomes" id="UP000818603"/>
    </source>
</evidence>
<feature type="transmembrane region" description="Helical" evidence="1">
    <location>
        <begin position="6"/>
        <end position="25"/>
    </location>
</feature>
<dbReference type="Proteomes" id="UP000621856">
    <property type="component" value="Unassembled WGS sequence"/>
</dbReference>
<dbReference type="AlphaFoldDB" id="A0A8J3A3I1"/>
<sequence>MKLKALQIVGIGAVIIFGAQLVLTLTEKKEDPMRFAIDTAEVLAASEPEPAPVLTYEPPQPLRRIVYSEIDFAARDLTEAEDAYYCAGIIMLGAANEAGRVSDSDQQHINMLSDWGNELTSAKGIDRDTAMVVRQQRLLQAQYDLEDNITQIDVDTCREMARQAAP</sequence>
<dbReference type="Proteomes" id="UP000818603">
    <property type="component" value="Unassembled WGS sequence"/>
</dbReference>
<reference evidence="3 5" key="2">
    <citation type="submission" date="2020-02" db="EMBL/GenBank/DDBJ databases">
        <title>Genome sequence of Parvularcula flava strain NH6-79.</title>
        <authorList>
            <person name="Abdul Karim M.H."/>
            <person name="Lam M.Q."/>
            <person name="Chen S.J."/>
            <person name="Yahya A."/>
            <person name="Shahir S."/>
            <person name="Shamsir M.S."/>
            <person name="Chong C.S."/>
        </authorList>
    </citation>
    <scope>NUCLEOTIDE SEQUENCE [LARGE SCALE GENOMIC DNA]</scope>
    <source>
        <strain evidence="3 5">NH6-79</strain>
    </source>
</reference>
<proteinExistence type="predicted"/>
<gene>
    <name evidence="3" type="ORF">FF098_009230</name>
    <name evidence="2" type="ORF">GCM10011355_18570</name>
</gene>
<evidence type="ECO:0000313" key="2">
    <source>
        <dbReference type="EMBL" id="GGH97406.1"/>
    </source>
</evidence>
<evidence type="ECO:0000313" key="3">
    <source>
        <dbReference type="EMBL" id="NHK28083.1"/>
    </source>
</evidence>
<keyword evidence="1" id="KW-0472">Membrane</keyword>
<keyword evidence="1" id="KW-0812">Transmembrane</keyword>
<reference evidence="2" key="3">
    <citation type="submission" date="2020-09" db="EMBL/GenBank/DDBJ databases">
        <authorList>
            <person name="Sun Q."/>
            <person name="Zhou Y."/>
        </authorList>
    </citation>
    <scope>NUCLEOTIDE SEQUENCE</scope>
    <source>
        <strain evidence="2">CGMCC 1.14984</strain>
    </source>
</reference>
<evidence type="ECO:0000313" key="4">
    <source>
        <dbReference type="Proteomes" id="UP000621856"/>
    </source>
</evidence>
<dbReference type="EMBL" id="VCJR02000002">
    <property type="protein sequence ID" value="NHK28083.1"/>
    <property type="molecule type" value="Genomic_DNA"/>
</dbReference>
<protein>
    <submittedName>
        <fullName evidence="2">Uncharacterized protein</fullName>
    </submittedName>
</protein>
<comment type="caution">
    <text evidence="2">The sequence shown here is derived from an EMBL/GenBank/DDBJ whole genome shotgun (WGS) entry which is preliminary data.</text>
</comment>
<dbReference type="EMBL" id="BMGZ01000002">
    <property type="protein sequence ID" value="GGH97406.1"/>
    <property type="molecule type" value="Genomic_DNA"/>
</dbReference>
<name>A0A8J3A3I1_9PROT</name>
<organism evidence="2 4">
    <name type="scientific">Aquisalinus luteolus</name>
    <dbReference type="NCBI Taxonomy" id="1566827"/>
    <lineage>
        <taxon>Bacteria</taxon>
        <taxon>Pseudomonadati</taxon>
        <taxon>Pseudomonadota</taxon>
        <taxon>Alphaproteobacteria</taxon>
        <taxon>Parvularculales</taxon>
        <taxon>Parvularculaceae</taxon>
        <taxon>Aquisalinus</taxon>
    </lineage>
</organism>
<evidence type="ECO:0000256" key="1">
    <source>
        <dbReference type="SAM" id="Phobius"/>
    </source>
</evidence>